<proteinExistence type="predicted"/>
<dbReference type="Proteomes" id="UP001374535">
    <property type="component" value="Chromosome 11"/>
</dbReference>
<dbReference type="PANTHER" id="PTHR44489">
    <property type="match status" value="1"/>
</dbReference>
<evidence type="ECO:0000313" key="4">
    <source>
        <dbReference type="EMBL" id="WVY90951.1"/>
    </source>
</evidence>
<feature type="repeat" description="WD" evidence="3">
    <location>
        <begin position="65"/>
        <end position="104"/>
    </location>
</feature>
<dbReference type="Pfam" id="PF00400">
    <property type="entry name" value="WD40"/>
    <property type="match status" value="2"/>
</dbReference>
<dbReference type="InterPro" id="IPR019775">
    <property type="entry name" value="WD40_repeat_CS"/>
</dbReference>
<dbReference type="PANTHER" id="PTHR44489:SF14">
    <property type="entry name" value="ZINC FINGER CCCH DOMAIN-CONTAINING PROTEIN 59-RELATED"/>
    <property type="match status" value="1"/>
</dbReference>
<dbReference type="PROSITE" id="PS00678">
    <property type="entry name" value="WD_REPEATS_1"/>
    <property type="match status" value="1"/>
</dbReference>
<dbReference type="PROSITE" id="PS50294">
    <property type="entry name" value="WD_REPEATS_REGION"/>
    <property type="match status" value="1"/>
</dbReference>
<organism evidence="4 5">
    <name type="scientific">Vigna mungo</name>
    <name type="common">Black gram</name>
    <name type="synonym">Phaseolus mungo</name>
    <dbReference type="NCBI Taxonomy" id="3915"/>
    <lineage>
        <taxon>Eukaryota</taxon>
        <taxon>Viridiplantae</taxon>
        <taxon>Streptophyta</taxon>
        <taxon>Embryophyta</taxon>
        <taxon>Tracheophyta</taxon>
        <taxon>Spermatophyta</taxon>
        <taxon>Magnoliopsida</taxon>
        <taxon>eudicotyledons</taxon>
        <taxon>Gunneridae</taxon>
        <taxon>Pentapetalae</taxon>
        <taxon>rosids</taxon>
        <taxon>fabids</taxon>
        <taxon>Fabales</taxon>
        <taxon>Fabaceae</taxon>
        <taxon>Papilionoideae</taxon>
        <taxon>50 kb inversion clade</taxon>
        <taxon>NPAAA clade</taxon>
        <taxon>indigoferoid/millettioid clade</taxon>
        <taxon>Phaseoleae</taxon>
        <taxon>Vigna</taxon>
    </lineage>
</organism>
<dbReference type="InterPro" id="IPR044715">
    <property type="entry name" value="WDR86-like"/>
</dbReference>
<dbReference type="InterPro" id="IPR001680">
    <property type="entry name" value="WD40_rpt"/>
</dbReference>
<evidence type="ECO:0000256" key="2">
    <source>
        <dbReference type="ARBA" id="ARBA00022737"/>
    </source>
</evidence>
<name>A0AAQ3MHB4_VIGMU</name>
<reference evidence="4 5" key="1">
    <citation type="journal article" date="2023" name="Life. Sci Alliance">
        <title>Evolutionary insights into 3D genome organization and epigenetic landscape of Vigna mungo.</title>
        <authorList>
            <person name="Junaid A."/>
            <person name="Singh B."/>
            <person name="Bhatia S."/>
        </authorList>
    </citation>
    <scope>NUCLEOTIDE SEQUENCE [LARGE SCALE GENOMIC DNA]</scope>
    <source>
        <strain evidence="4">Urdbean</strain>
    </source>
</reference>
<accession>A0AAQ3MHB4</accession>
<keyword evidence="2" id="KW-0677">Repeat</keyword>
<dbReference type="InterPro" id="IPR015943">
    <property type="entry name" value="WD40/YVTN_repeat-like_dom_sf"/>
</dbReference>
<dbReference type="EMBL" id="CP144690">
    <property type="protein sequence ID" value="WVY90951.1"/>
    <property type="molecule type" value="Genomic_DNA"/>
</dbReference>
<dbReference type="SUPFAM" id="SSF50978">
    <property type="entry name" value="WD40 repeat-like"/>
    <property type="match status" value="1"/>
</dbReference>
<dbReference type="InterPro" id="IPR036322">
    <property type="entry name" value="WD40_repeat_dom_sf"/>
</dbReference>
<dbReference type="PROSITE" id="PS50082">
    <property type="entry name" value="WD_REPEATS_2"/>
    <property type="match status" value="1"/>
</dbReference>
<dbReference type="SMART" id="SM00320">
    <property type="entry name" value="WD40"/>
    <property type="match status" value="2"/>
</dbReference>
<dbReference type="Gene3D" id="2.130.10.10">
    <property type="entry name" value="YVTN repeat-like/Quinoprotein amine dehydrogenase"/>
    <property type="match status" value="1"/>
</dbReference>
<keyword evidence="5" id="KW-1185">Reference proteome</keyword>
<gene>
    <name evidence="4" type="ORF">V8G54_036465</name>
</gene>
<dbReference type="AlphaFoldDB" id="A0AAQ3MHB4"/>
<keyword evidence="1 3" id="KW-0853">WD repeat</keyword>
<evidence type="ECO:0000256" key="3">
    <source>
        <dbReference type="PROSITE-ProRule" id="PRU00221"/>
    </source>
</evidence>
<protein>
    <submittedName>
        <fullName evidence="4">Uncharacterized protein</fullName>
    </submittedName>
</protein>
<sequence length="133" mass="14853">MDVFMIKALNTKTNIEFTLDGPNIGRIFHMTVGNNILFAGAEVGVITAWRVNSKAKSPFELVYSLIGHTKSVVCLTVGRNMLYSGSIDQSIKAWDMDTLQCTMKLNEHTGVVTFLLCWKHYLFSSSSDDTIKI</sequence>
<evidence type="ECO:0000256" key="1">
    <source>
        <dbReference type="ARBA" id="ARBA00022574"/>
    </source>
</evidence>
<evidence type="ECO:0000313" key="5">
    <source>
        <dbReference type="Proteomes" id="UP001374535"/>
    </source>
</evidence>